<accession>A0A7X4H7X3</accession>
<dbReference type="InterPro" id="IPR001387">
    <property type="entry name" value="Cro/C1-type_HTH"/>
</dbReference>
<dbReference type="Gene3D" id="3.30.450.180">
    <property type="match status" value="1"/>
</dbReference>
<proteinExistence type="predicted"/>
<dbReference type="GO" id="GO:0003677">
    <property type="term" value="F:DNA binding"/>
    <property type="evidence" value="ECO:0007669"/>
    <property type="project" value="InterPro"/>
</dbReference>
<evidence type="ECO:0000313" key="3">
    <source>
        <dbReference type="EMBL" id="MYN06359.1"/>
    </source>
</evidence>
<protein>
    <submittedName>
        <fullName evidence="3">Helix-turn-helix domain-containing protein</fullName>
    </submittedName>
</protein>
<dbReference type="PANTHER" id="PTHR35010:SF2">
    <property type="entry name" value="BLL4672 PROTEIN"/>
    <property type="match status" value="1"/>
</dbReference>
<dbReference type="Proteomes" id="UP000450676">
    <property type="component" value="Unassembled WGS sequence"/>
</dbReference>
<feature type="region of interest" description="Disordered" evidence="1">
    <location>
        <begin position="11"/>
        <end position="32"/>
    </location>
</feature>
<dbReference type="Pfam" id="PF17765">
    <property type="entry name" value="MLTR_LBD"/>
    <property type="match status" value="1"/>
</dbReference>
<keyword evidence="4" id="KW-1185">Reference proteome</keyword>
<dbReference type="SUPFAM" id="SSF47413">
    <property type="entry name" value="lambda repressor-like DNA-binding domains"/>
    <property type="match status" value="1"/>
</dbReference>
<dbReference type="PROSITE" id="PS50943">
    <property type="entry name" value="HTH_CROC1"/>
    <property type="match status" value="1"/>
</dbReference>
<name>A0A7X4H7X3_9BURK</name>
<dbReference type="CDD" id="cd00093">
    <property type="entry name" value="HTH_XRE"/>
    <property type="match status" value="1"/>
</dbReference>
<reference evidence="3 4" key="1">
    <citation type="submission" date="2019-12" db="EMBL/GenBank/DDBJ databases">
        <title>Novel species isolated from a subtropical stream in China.</title>
        <authorList>
            <person name="Lu H."/>
        </authorList>
    </citation>
    <scope>NUCLEOTIDE SEQUENCE [LARGE SCALE GENOMIC DNA]</scope>
    <source>
        <strain evidence="3 4">FT127W</strain>
    </source>
</reference>
<dbReference type="AlphaFoldDB" id="A0A7X4H7X3"/>
<evidence type="ECO:0000259" key="2">
    <source>
        <dbReference type="PROSITE" id="PS50943"/>
    </source>
</evidence>
<evidence type="ECO:0000313" key="4">
    <source>
        <dbReference type="Proteomes" id="UP000450676"/>
    </source>
</evidence>
<dbReference type="EMBL" id="WWCU01000002">
    <property type="protein sequence ID" value="MYN06359.1"/>
    <property type="molecule type" value="Genomic_DNA"/>
</dbReference>
<feature type="domain" description="HTH cro/C1-type" evidence="2">
    <location>
        <begin position="33"/>
        <end position="80"/>
    </location>
</feature>
<gene>
    <name evidence="3" type="ORF">GTP77_03325</name>
</gene>
<sequence>MNNELGEFIRRHRERISPQSAGLPGGGRRRTPGLRREELAQLCGISPTWLTWLEQGRQVSASAGMLARLADVLHLSGAERTYLFSLAERLDPQREAHEHGGGTPGELDAIVQAIQAPAYVLDQQWDAVAWNADAAALFAGWLDGGADPHGRTPNLLRFMFSHPAARSLIVDWPHRAQRLVAEFRADTSKHASQEPLASLIAELARGSGEFRQLWPLQDVLGREGGERRFQHPARGALAFQQVTLQLAKRHDLKLTMLLPLAAAAVH</sequence>
<dbReference type="PANTHER" id="PTHR35010">
    <property type="entry name" value="BLL4672 PROTEIN-RELATED"/>
    <property type="match status" value="1"/>
</dbReference>
<dbReference type="InterPro" id="IPR041413">
    <property type="entry name" value="MLTR_LBD"/>
</dbReference>
<dbReference type="Gene3D" id="1.10.260.40">
    <property type="entry name" value="lambda repressor-like DNA-binding domains"/>
    <property type="match status" value="1"/>
</dbReference>
<dbReference type="InterPro" id="IPR010982">
    <property type="entry name" value="Lambda_DNA-bd_dom_sf"/>
</dbReference>
<dbReference type="RefSeq" id="WP_161070732.1">
    <property type="nucleotide sequence ID" value="NZ_WWCU01000002.1"/>
</dbReference>
<comment type="caution">
    <text evidence="3">The sequence shown here is derived from an EMBL/GenBank/DDBJ whole genome shotgun (WGS) entry which is preliminary data.</text>
</comment>
<evidence type="ECO:0000256" key="1">
    <source>
        <dbReference type="SAM" id="MobiDB-lite"/>
    </source>
</evidence>
<dbReference type="SMART" id="SM00530">
    <property type="entry name" value="HTH_XRE"/>
    <property type="match status" value="1"/>
</dbReference>
<dbReference type="Pfam" id="PF13560">
    <property type="entry name" value="HTH_31"/>
    <property type="match status" value="1"/>
</dbReference>
<organism evidence="3 4">
    <name type="scientific">Pseudoduganella aquatica</name>
    <dbReference type="NCBI Taxonomy" id="2660641"/>
    <lineage>
        <taxon>Bacteria</taxon>
        <taxon>Pseudomonadati</taxon>
        <taxon>Pseudomonadota</taxon>
        <taxon>Betaproteobacteria</taxon>
        <taxon>Burkholderiales</taxon>
        <taxon>Oxalobacteraceae</taxon>
        <taxon>Telluria group</taxon>
        <taxon>Pseudoduganella</taxon>
    </lineage>
</organism>